<dbReference type="InterPro" id="IPR011044">
    <property type="entry name" value="Quino_amine_DH_bsu"/>
</dbReference>
<accession>A0ABT7VRE8</accession>
<proteinExistence type="predicted"/>
<feature type="non-terminal residue" evidence="1">
    <location>
        <position position="1"/>
    </location>
</feature>
<reference evidence="1" key="1">
    <citation type="submission" date="2023-06" db="EMBL/GenBank/DDBJ databases">
        <title>Uncultivated large filamentous bacteria from sulfidic sediments reveal new species and different genomic features in energy metabolism and defense.</title>
        <authorList>
            <person name="Fonseca A."/>
        </authorList>
    </citation>
    <scope>NUCLEOTIDE SEQUENCE</scope>
    <source>
        <strain evidence="1">HSG4</strain>
    </source>
</reference>
<keyword evidence="2" id="KW-1185">Reference proteome</keyword>
<name>A0ABT7VRE8_9GAMM</name>
<evidence type="ECO:0000313" key="1">
    <source>
        <dbReference type="EMBL" id="MDM8562232.1"/>
    </source>
</evidence>
<evidence type="ECO:0000313" key="2">
    <source>
        <dbReference type="Proteomes" id="UP001171945"/>
    </source>
</evidence>
<gene>
    <name evidence="1" type="ORF">QUF54_02645</name>
</gene>
<dbReference type="InterPro" id="IPR015943">
    <property type="entry name" value="WD40/YVTN_repeat-like_dom_sf"/>
</dbReference>
<dbReference type="EMBL" id="JAUCGM010000091">
    <property type="protein sequence ID" value="MDM8562232.1"/>
    <property type="molecule type" value="Genomic_DNA"/>
</dbReference>
<protein>
    <submittedName>
        <fullName evidence="1">Uncharacterized protein</fullName>
    </submittedName>
</protein>
<comment type="caution">
    <text evidence="1">The sequence shown here is derived from an EMBL/GenBank/DDBJ whole genome shotgun (WGS) entry which is preliminary data.</text>
</comment>
<sequence length="231" mass="24867">MCQVYGVQDKGLNDSISFVYSPVDQTVKQIGEVCQGCDLEAMAIHPITNEIYLGSGDNAVGHPNGHLYKLDANTGALRSVGITGFEDISGLTFDDDGVLWGWAKGKGLVTLDTETGQGNLELPSSRGLADLSWDSNYQILYGVEGKKLWSYDPTNGDTNELCGNLPSKTEAVKALPANVLLAGLVWIGSHNDKQTELQVYEIATCQPQKNFNLFVGYDDVEGLAMPTAACQ</sequence>
<organism evidence="1 2">
    <name type="scientific">Candidatus Marithioploca araucensis</name>
    <dbReference type="NCBI Taxonomy" id="70273"/>
    <lineage>
        <taxon>Bacteria</taxon>
        <taxon>Pseudomonadati</taxon>
        <taxon>Pseudomonadota</taxon>
        <taxon>Gammaproteobacteria</taxon>
        <taxon>Thiotrichales</taxon>
        <taxon>Thiotrichaceae</taxon>
        <taxon>Candidatus Marithioploca</taxon>
    </lineage>
</organism>
<dbReference type="Gene3D" id="2.130.10.10">
    <property type="entry name" value="YVTN repeat-like/Quinoprotein amine dehydrogenase"/>
    <property type="match status" value="1"/>
</dbReference>
<dbReference type="Proteomes" id="UP001171945">
    <property type="component" value="Unassembled WGS sequence"/>
</dbReference>
<dbReference type="SUPFAM" id="SSF50969">
    <property type="entry name" value="YVTN repeat-like/Quinoprotein amine dehydrogenase"/>
    <property type="match status" value="1"/>
</dbReference>